<reference evidence="3" key="1">
    <citation type="submission" date="2018-11" db="EMBL/GenBank/DDBJ databases">
        <authorList>
            <person name="Alioto T."/>
            <person name="Alioto T."/>
        </authorList>
    </citation>
    <scope>NUCLEOTIDE SEQUENCE</scope>
</reference>
<dbReference type="PANTHER" id="PTHR33488:SF2">
    <property type="entry name" value="EARLY ENDOSOME ANTIGEN 1-LIKE"/>
    <property type="match status" value="1"/>
</dbReference>
<dbReference type="Proteomes" id="UP000596742">
    <property type="component" value="Unassembled WGS sequence"/>
</dbReference>
<keyword evidence="4" id="KW-1185">Reference proteome</keyword>
<feature type="region of interest" description="Disordered" evidence="2">
    <location>
        <begin position="460"/>
        <end position="479"/>
    </location>
</feature>
<feature type="coiled-coil region" evidence="1">
    <location>
        <begin position="783"/>
        <end position="845"/>
    </location>
</feature>
<gene>
    <name evidence="3" type="ORF">MGAL_10B076708</name>
</gene>
<dbReference type="PANTHER" id="PTHR33488">
    <property type="entry name" value="ZGC:162509"/>
    <property type="match status" value="1"/>
</dbReference>
<evidence type="ECO:0000256" key="2">
    <source>
        <dbReference type="SAM" id="MobiDB-lite"/>
    </source>
</evidence>
<dbReference type="AlphaFoldDB" id="A0A8B6G3W0"/>
<accession>A0A8B6G3W0</accession>
<comment type="caution">
    <text evidence="3">The sequence shown here is derived from an EMBL/GenBank/DDBJ whole genome shotgun (WGS) entry which is preliminary data.</text>
</comment>
<feature type="coiled-coil region" evidence="1">
    <location>
        <begin position="192"/>
        <end position="233"/>
    </location>
</feature>
<keyword evidence="1" id="KW-0175">Coiled coil</keyword>
<sequence>MDEIAKIDKAVASLCKGDDKKSDAMMMMAPDSNWDQFLTPAPCAIALLGDLILISADTDFSLDEKPPRDGFKLLRYPNSFRASLVQVSNAGWGAFNEAHTSMDQIRLHSGNVDGHVKNAVKFLMQGTPDEVKKMLPMSLSKIQNIADESLLLAKAIEDRFIGVMELTGELLEASTNTKGVYDEKTKETEIAIEVARTERESRMKEIKNTEKRLSNMDKEVKEAQSDFKEAIDKIPSGGDLIGIAVCEAVIEGVRNITSFSSKISEGIKKKLGTSAGNDEVGERDDAYFDNEISRQRVYSQVSTITRYIYQLVEITTGKTDDNGQQCPDMGRINHGDLGRIQQFIDTARNHVNSEVNSGELRERVLQLCDNAVDICNTLQRLAKSMADLEDRNAVVSKAVNKCKYLQNESQKLEVEAHKALGRNPLDNKSPHLSKMPTQSGSSSAVTAATENARYKTELAKETLRDAKRRQEKSADELRESNEKLTKVLMDMAKLDLKKIDFDTIRETLVKGIKALAEVREQWGKLVRFFQMLSNLIKCCLHSSLTDFVDQATVGREIQMTNNAAPLSDIFRDVIFEQASKASQVSYVVRTIAGTYVQISNEHLMDRITCLGRLVALDPKKDEHEIRRKREELHNGCQEAQKAILSIVMKQKAEFNAKVEDRIAKLHEIEKTMPPIEPERIKEIKTNVTSGNMSVVQARIHEKYKYNFEKVLEFLLKGLEHLSVFIQHLSNITGGRCQDDDTYIAKVLFPLIEKAKTEFDEMSAYAEGLLQQINSDFERCVADLKVNNDKLKEIDSDLNELEKELQGTKKAVDNANDQCRRKGEDLSAAENALSDARRKLDDAKTTQEATVAAGVSTTLVSAFLTIFVPPVGIVGMAAGLGTGIVGITALEEAVSLCSNNCSSARSEVQSSELALEKAKKAKTEVENKLESANKKKQQIKTQMEDVKSDKNRLEEYRNLMIIFGEDYKTFHRQLCDFYGKYKILRCETTGGYSLCMLQSPTKMLGASLSSLCKCVAIQALCEQPMQAVMRKHLLQIECVKWQTDDECLDIDHLI</sequence>
<proteinExistence type="predicted"/>
<feature type="compositionally biased region" description="Polar residues" evidence="2">
    <location>
        <begin position="435"/>
        <end position="447"/>
    </location>
</feature>
<feature type="region of interest" description="Disordered" evidence="2">
    <location>
        <begin position="422"/>
        <end position="447"/>
    </location>
</feature>
<evidence type="ECO:0000256" key="1">
    <source>
        <dbReference type="SAM" id="Coils"/>
    </source>
</evidence>
<dbReference type="InterPro" id="IPR027267">
    <property type="entry name" value="AH/BAR_dom_sf"/>
</dbReference>
<dbReference type="EMBL" id="UYJE01007820">
    <property type="protein sequence ID" value="VDI58271.1"/>
    <property type="molecule type" value="Genomic_DNA"/>
</dbReference>
<feature type="coiled-coil region" evidence="1">
    <location>
        <begin position="900"/>
        <end position="958"/>
    </location>
</feature>
<feature type="coiled-coil region" evidence="1">
    <location>
        <begin position="378"/>
        <end position="415"/>
    </location>
</feature>
<name>A0A8B6G3W0_MYTGA</name>
<organism evidence="3 4">
    <name type="scientific">Mytilus galloprovincialis</name>
    <name type="common">Mediterranean mussel</name>
    <dbReference type="NCBI Taxonomy" id="29158"/>
    <lineage>
        <taxon>Eukaryota</taxon>
        <taxon>Metazoa</taxon>
        <taxon>Spiralia</taxon>
        <taxon>Lophotrochozoa</taxon>
        <taxon>Mollusca</taxon>
        <taxon>Bivalvia</taxon>
        <taxon>Autobranchia</taxon>
        <taxon>Pteriomorphia</taxon>
        <taxon>Mytilida</taxon>
        <taxon>Mytiloidea</taxon>
        <taxon>Mytilidae</taxon>
        <taxon>Mytilinae</taxon>
        <taxon>Mytilus</taxon>
    </lineage>
</organism>
<dbReference type="OrthoDB" id="5406275at2759"/>
<evidence type="ECO:0000313" key="4">
    <source>
        <dbReference type="Proteomes" id="UP000596742"/>
    </source>
</evidence>
<dbReference type="Gene3D" id="1.20.1270.60">
    <property type="entry name" value="Arfaptin homology (AH) domain/BAR domain"/>
    <property type="match status" value="1"/>
</dbReference>
<protein>
    <submittedName>
        <fullName evidence="3">Uncharacterized protein</fullName>
    </submittedName>
</protein>
<evidence type="ECO:0000313" key="3">
    <source>
        <dbReference type="EMBL" id="VDI58271.1"/>
    </source>
</evidence>